<feature type="compositionally biased region" description="Polar residues" evidence="1">
    <location>
        <begin position="45"/>
        <end position="66"/>
    </location>
</feature>
<evidence type="ECO:0000313" key="3">
    <source>
        <dbReference type="Proteomes" id="UP000232323"/>
    </source>
</evidence>
<protein>
    <submittedName>
        <fullName evidence="2">Uncharacterized protein</fullName>
    </submittedName>
</protein>
<accession>A0A250XTG7</accession>
<dbReference type="Proteomes" id="UP000232323">
    <property type="component" value="Unassembled WGS sequence"/>
</dbReference>
<comment type="caution">
    <text evidence="2">The sequence shown here is derived from an EMBL/GenBank/DDBJ whole genome shotgun (WGS) entry which is preliminary data.</text>
</comment>
<organism evidence="2 3">
    <name type="scientific">Chlamydomonas eustigma</name>
    <dbReference type="NCBI Taxonomy" id="1157962"/>
    <lineage>
        <taxon>Eukaryota</taxon>
        <taxon>Viridiplantae</taxon>
        <taxon>Chlorophyta</taxon>
        <taxon>core chlorophytes</taxon>
        <taxon>Chlorophyceae</taxon>
        <taxon>CS clade</taxon>
        <taxon>Chlamydomonadales</taxon>
        <taxon>Chlamydomonadaceae</taxon>
        <taxon>Chlamydomonas</taxon>
    </lineage>
</organism>
<keyword evidence="3" id="KW-1185">Reference proteome</keyword>
<reference evidence="2 3" key="1">
    <citation type="submission" date="2017-08" db="EMBL/GenBank/DDBJ databases">
        <title>Acidophilic green algal genome provides insights into adaptation to an acidic environment.</title>
        <authorList>
            <person name="Hirooka S."/>
            <person name="Hirose Y."/>
            <person name="Kanesaki Y."/>
            <person name="Higuchi S."/>
            <person name="Fujiwara T."/>
            <person name="Onuma R."/>
            <person name="Era A."/>
            <person name="Ohbayashi R."/>
            <person name="Uzuka A."/>
            <person name="Nozaki H."/>
            <person name="Yoshikawa H."/>
            <person name="Miyagishima S.Y."/>
        </authorList>
    </citation>
    <scope>NUCLEOTIDE SEQUENCE [LARGE SCALE GENOMIC DNA]</scope>
    <source>
        <strain evidence="2 3">NIES-2499</strain>
    </source>
</reference>
<evidence type="ECO:0000256" key="1">
    <source>
        <dbReference type="SAM" id="MobiDB-lite"/>
    </source>
</evidence>
<evidence type="ECO:0000313" key="2">
    <source>
        <dbReference type="EMBL" id="GAX86355.1"/>
    </source>
</evidence>
<sequence>MWSEVLRHPLYPEFQRRFLEKYSIWDKSQMDLKMKERIHNERSGQLKQHNSANTTDGTSKRPSCSELSKPARLSKQQVAAEKALIPTEADLEEALSSYTRGYEKVKAAMDAAKATGSRKGVVVLFTPSRSLLAFLMWRPWLRSW</sequence>
<proteinExistence type="predicted"/>
<dbReference type="EMBL" id="BEGY01000280">
    <property type="protein sequence ID" value="GAX86355.1"/>
    <property type="molecule type" value="Genomic_DNA"/>
</dbReference>
<dbReference type="AlphaFoldDB" id="A0A250XTG7"/>
<feature type="region of interest" description="Disordered" evidence="1">
    <location>
        <begin position="41"/>
        <end position="75"/>
    </location>
</feature>
<name>A0A250XTG7_9CHLO</name>
<gene>
    <name evidence="2" type="ORF">CEUSTIGMA_g13767.t1</name>
</gene>